<feature type="transmembrane region" description="Helical" evidence="1">
    <location>
        <begin position="230"/>
        <end position="247"/>
    </location>
</feature>
<sequence length="280" mass="30956">MEVDFVNELSPKAARAQPLDLAVPHLPSSDLEAVKLLNTSCIRGASIIVMNSSQKILMAYFSYCLKCCLRVTFQQNNASEQRRSDIILAVKESNKTTRNMAYDLLVQIGHACGDEDQGGNKENLQQLFNMVAGGLAGETPQMISAAVKGLARLAYEFSDLVLSACNVLASLFLLLQRKNREIIKVGSLSVDAGYYFCQTPAEWLQTHLRSVAEGLSRWQNDSKKLFKAKVGIQVNLFLFVICFRFFFGSFEGQFCWLVYILNLHGAHSGFAGQASSSNAC</sequence>
<dbReference type="AlphaFoldDB" id="A0AAD4S191"/>
<keyword evidence="1" id="KW-0472">Membrane</keyword>
<dbReference type="InterPro" id="IPR016024">
    <property type="entry name" value="ARM-type_fold"/>
</dbReference>
<protein>
    <submittedName>
        <fullName evidence="2">Uncharacterized protein</fullName>
    </submittedName>
</protein>
<dbReference type="SUPFAM" id="SSF48371">
    <property type="entry name" value="ARM repeat"/>
    <property type="match status" value="1"/>
</dbReference>
<evidence type="ECO:0000313" key="3">
    <source>
        <dbReference type="Proteomes" id="UP001202328"/>
    </source>
</evidence>
<keyword evidence="1" id="KW-1133">Transmembrane helix</keyword>
<accession>A0AAD4S191</accession>
<dbReference type="PANTHER" id="PTHR48445:SF1">
    <property type="entry name" value="OS02G0782100 PROTEIN"/>
    <property type="match status" value="1"/>
</dbReference>
<keyword evidence="1" id="KW-0812">Transmembrane</keyword>
<gene>
    <name evidence="2" type="ORF">MKW98_019843</name>
</gene>
<comment type="caution">
    <text evidence="2">The sequence shown here is derived from an EMBL/GenBank/DDBJ whole genome shotgun (WGS) entry which is preliminary data.</text>
</comment>
<name>A0AAD4S191_9MAGN</name>
<keyword evidence="3" id="KW-1185">Reference proteome</keyword>
<proteinExistence type="predicted"/>
<organism evidence="2 3">
    <name type="scientific">Papaver atlanticum</name>
    <dbReference type="NCBI Taxonomy" id="357466"/>
    <lineage>
        <taxon>Eukaryota</taxon>
        <taxon>Viridiplantae</taxon>
        <taxon>Streptophyta</taxon>
        <taxon>Embryophyta</taxon>
        <taxon>Tracheophyta</taxon>
        <taxon>Spermatophyta</taxon>
        <taxon>Magnoliopsida</taxon>
        <taxon>Ranunculales</taxon>
        <taxon>Papaveraceae</taxon>
        <taxon>Papaveroideae</taxon>
        <taxon>Papaver</taxon>
    </lineage>
</organism>
<dbReference type="PANTHER" id="PTHR48445">
    <property type="entry name" value="OS02G0782100 PROTEIN"/>
    <property type="match status" value="1"/>
</dbReference>
<dbReference type="Proteomes" id="UP001202328">
    <property type="component" value="Unassembled WGS sequence"/>
</dbReference>
<evidence type="ECO:0000313" key="2">
    <source>
        <dbReference type="EMBL" id="KAI3851844.1"/>
    </source>
</evidence>
<reference evidence="2" key="1">
    <citation type="submission" date="2022-04" db="EMBL/GenBank/DDBJ databases">
        <title>A functionally conserved STORR gene fusion in Papaver species that diverged 16.8 million years ago.</title>
        <authorList>
            <person name="Catania T."/>
        </authorList>
    </citation>
    <scope>NUCLEOTIDE SEQUENCE</scope>
    <source>
        <strain evidence="2">S-188037</strain>
    </source>
</reference>
<dbReference type="EMBL" id="JAJJMB010015809">
    <property type="protein sequence ID" value="KAI3851844.1"/>
    <property type="molecule type" value="Genomic_DNA"/>
</dbReference>
<evidence type="ECO:0000256" key="1">
    <source>
        <dbReference type="SAM" id="Phobius"/>
    </source>
</evidence>
<feature type="transmembrane region" description="Helical" evidence="1">
    <location>
        <begin position="153"/>
        <end position="175"/>
    </location>
</feature>